<keyword evidence="1" id="KW-0378">Hydrolase</keyword>
<dbReference type="InterPro" id="IPR029058">
    <property type="entry name" value="AB_hydrolase_fold"/>
</dbReference>
<dbReference type="RefSeq" id="WP_188524649.1">
    <property type="nucleotide sequence ID" value="NZ_BMDG01000011.1"/>
</dbReference>
<gene>
    <name evidence="3" type="ORF">GCM10007368_31320</name>
</gene>
<evidence type="ECO:0000313" key="3">
    <source>
        <dbReference type="EMBL" id="GGI10455.1"/>
    </source>
</evidence>
<feature type="domain" description="AB hydrolase-1" evidence="2">
    <location>
        <begin position="25"/>
        <end position="259"/>
    </location>
</feature>
<evidence type="ECO:0000313" key="4">
    <source>
        <dbReference type="Proteomes" id="UP000632535"/>
    </source>
</evidence>
<name>A0ABQ2BBM2_9MICO</name>
<comment type="caution">
    <text evidence="3">The sequence shown here is derived from an EMBL/GenBank/DDBJ whole genome shotgun (WGS) entry which is preliminary data.</text>
</comment>
<dbReference type="InterPro" id="IPR000073">
    <property type="entry name" value="AB_hydrolase_1"/>
</dbReference>
<dbReference type="InterPro" id="IPR050266">
    <property type="entry name" value="AB_hydrolase_sf"/>
</dbReference>
<dbReference type="PANTHER" id="PTHR43798">
    <property type="entry name" value="MONOACYLGLYCEROL LIPASE"/>
    <property type="match status" value="1"/>
</dbReference>
<sequence length="266" mass="27520">MDLHLTSGDGTPLVARRSPGTGVPVVLVHGSGGGLHSWDPVVAHLPDDVETWTYARRGFAPSGPCTSPKTFDDDADDLAAVVAAAGGHAHVLGGSYGATVALHHALAHPGGVATLSVFEPPLFAAGPRLVPVLGEYRALADADRPSQAALLFARDVARLPEDLVAAAPPAADGPPSDEARAEMVGNLHDLEAMAADDGDLGRWAGIDVPVTLLEGAETWSPMPETMDALAMVLARVRRVRWPGQSHFAAFTAPELVAAALLETVRG</sequence>
<evidence type="ECO:0000256" key="1">
    <source>
        <dbReference type="ARBA" id="ARBA00022801"/>
    </source>
</evidence>
<accession>A0ABQ2BBM2</accession>
<dbReference type="Pfam" id="PF12697">
    <property type="entry name" value="Abhydrolase_6"/>
    <property type="match status" value="1"/>
</dbReference>
<dbReference type="PANTHER" id="PTHR43798:SF31">
    <property type="entry name" value="AB HYDROLASE SUPERFAMILY PROTEIN YCLE"/>
    <property type="match status" value="1"/>
</dbReference>
<keyword evidence="4" id="KW-1185">Reference proteome</keyword>
<dbReference type="Proteomes" id="UP000632535">
    <property type="component" value="Unassembled WGS sequence"/>
</dbReference>
<dbReference type="SUPFAM" id="SSF53474">
    <property type="entry name" value="alpha/beta-Hydrolases"/>
    <property type="match status" value="1"/>
</dbReference>
<dbReference type="EMBL" id="BMDG01000011">
    <property type="protein sequence ID" value="GGI10455.1"/>
    <property type="molecule type" value="Genomic_DNA"/>
</dbReference>
<proteinExistence type="predicted"/>
<evidence type="ECO:0000259" key="2">
    <source>
        <dbReference type="Pfam" id="PF12697"/>
    </source>
</evidence>
<protein>
    <recommendedName>
        <fullName evidence="2">AB hydrolase-1 domain-containing protein</fullName>
    </recommendedName>
</protein>
<dbReference type="Gene3D" id="3.40.50.1820">
    <property type="entry name" value="alpha/beta hydrolase"/>
    <property type="match status" value="1"/>
</dbReference>
<organism evidence="3 4">
    <name type="scientific">Isoptericola cucumis</name>
    <dbReference type="NCBI Taxonomy" id="1776856"/>
    <lineage>
        <taxon>Bacteria</taxon>
        <taxon>Bacillati</taxon>
        <taxon>Actinomycetota</taxon>
        <taxon>Actinomycetes</taxon>
        <taxon>Micrococcales</taxon>
        <taxon>Promicromonosporaceae</taxon>
        <taxon>Isoptericola</taxon>
    </lineage>
</organism>
<reference evidence="4" key="1">
    <citation type="journal article" date="2019" name="Int. J. Syst. Evol. Microbiol.">
        <title>The Global Catalogue of Microorganisms (GCM) 10K type strain sequencing project: providing services to taxonomists for standard genome sequencing and annotation.</title>
        <authorList>
            <consortium name="The Broad Institute Genomics Platform"/>
            <consortium name="The Broad Institute Genome Sequencing Center for Infectious Disease"/>
            <person name="Wu L."/>
            <person name="Ma J."/>
        </authorList>
    </citation>
    <scope>NUCLEOTIDE SEQUENCE [LARGE SCALE GENOMIC DNA]</scope>
    <source>
        <strain evidence="4">CCM 8653</strain>
    </source>
</reference>